<feature type="non-terminal residue" evidence="11">
    <location>
        <position position="1000"/>
    </location>
</feature>
<comment type="caution">
    <text evidence="11">The sequence shown here is derived from an EMBL/GenBank/DDBJ whole genome shotgun (WGS) entry which is preliminary data.</text>
</comment>
<evidence type="ECO:0000256" key="8">
    <source>
        <dbReference type="ARBA" id="ARBA00047454"/>
    </source>
</evidence>
<keyword evidence="2" id="KW-0723">Serine/threonine-protein kinase</keyword>
<comment type="catalytic activity">
    <reaction evidence="7">
        <text>L-threonyl-[protein] + ATP = O-phospho-L-threonyl-[protein] + ADP + H(+)</text>
        <dbReference type="Rhea" id="RHEA:46608"/>
        <dbReference type="Rhea" id="RHEA-COMP:11060"/>
        <dbReference type="Rhea" id="RHEA-COMP:11605"/>
        <dbReference type="ChEBI" id="CHEBI:15378"/>
        <dbReference type="ChEBI" id="CHEBI:30013"/>
        <dbReference type="ChEBI" id="CHEBI:30616"/>
        <dbReference type="ChEBI" id="CHEBI:61977"/>
        <dbReference type="ChEBI" id="CHEBI:456216"/>
        <dbReference type="EC" id="2.7.11.11"/>
    </reaction>
</comment>
<feature type="region of interest" description="Disordered" evidence="9">
    <location>
        <begin position="85"/>
        <end position="172"/>
    </location>
</feature>
<name>A0AAD5XD35_9FUNG</name>
<dbReference type="InterPro" id="IPR000719">
    <property type="entry name" value="Prot_kinase_dom"/>
</dbReference>
<protein>
    <recommendedName>
        <fullName evidence="1">cAMP-dependent protein kinase</fullName>
        <ecNumber evidence="1">2.7.11.11</ecNumber>
    </recommendedName>
</protein>
<evidence type="ECO:0000256" key="4">
    <source>
        <dbReference type="ARBA" id="ARBA00022741"/>
    </source>
</evidence>
<dbReference type="GO" id="GO:0005524">
    <property type="term" value="F:ATP binding"/>
    <property type="evidence" value="ECO:0007669"/>
    <property type="project" value="UniProtKB-KW"/>
</dbReference>
<dbReference type="SMART" id="SM00220">
    <property type="entry name" value="S_TKc"/>
    <property type="match status" value="1"/>
</dbReference>
<accession>A0AAD5XD35</accession>
<feature type="compositionally biased region" description="Polar residues" evidence="9">
    <location>
        <begin position="141"/>
        <end position="151"/>
    </location>
</feature>
<sequence>MSLSHAFSQQKEHSPDGSQNESQPQNKFLVAPGISTELGQQISRKVSFQNFNSDQSLVASSVAPHHVQPNTEFKLAKRQSIMTTAVGATHQPHHQRRSTLSQIIADPNDETRSNNENSPKSGGKRSSGGGTSSFPVPFTPGKSSGHSVVTENKQEEDDDTIGYMPPTWVTTENPELISDDTQKSKRVSIRSHRQSLLARTSKSLVDPAKPVGTNWQQVQNMLSNMNKLGIKSRNQSNYSEYSIDSRSGSFQMASTQSLLEIQQLDNSLREINSSLMSRSQRQTSKIHSNNLSTLTPMQRHLIEQKMKELEELENYEAVNRMHKMIENTVVYLNMPGTINKNVPIQFNLSHMLSSHLLNELEYARYEKILSMILKRGGKLPKTAHGEKAALELSEGELKLLNIPHESKGIAIGLFRQGDAVLGNKRHIRAKSWNRSKEWAVKMAKTKNEKPRTTVEANRTNRATSVVEFFITTPEMRNQRSTCISVHQTDEEILKPGENVLSLLTEFSSRSKIASRPLLGKLKKNAAAEERKPISGSIGANGANDKQYEISDFVVIRKMSQNHYSTIRQVTLAAIPAVRRRPYAMKTISKKLLKTRDLIEAVKRERDIHLQLSSQFINKMLATFSTPKRLYSILEWSSTSLDALMGFQRSIKEENCRGIVAEIVLGLEYLHAHGVLHRGLEPGNLQLDVLGHIKISDFSTAVLLADNPFTEDKKCLRLTRYSAPELILGETHGKCVDWFSLGTILYEMLTGNVPFGQGNVLDTLAAQYGGSNTRKKPKKKDSIIESIRSSITDDRKLKTEKYSSNSDEPTIPSRIRTNSVGGGNKLRETTRRKSMKAEELKAAEEEEGVKIRMVAGIALTGKNTVQLPYLYRNISEHYKITRPGEDLVRRMMEPDQTHRITTMRGIVDVKMHPWFRPLNLTWKEIEEGKIKPIYSPGGEADDTFIVEFMKNKNKEEGVAATVGKLGGKAVMQGKDADDDDDIINDDYNVRIADNVNVLTDT</sequence>
<gene>
    <name evidence="11" type="ORF">HK100_003623</name>
</gene>
<keyword evidence="5" id="KW-0418">Kinase</keyword>
<evidence type="ECO:0000256" key="1">
    <source>
        <dbReference type="ARBA" id="ARBA00012444"/>
    </source>
</evidence>
<dbReference type="GO" id="GO:0004691">
    <property type="term" value="F:cAMP-dependent protein kinase activity"/>
    <property type="evidence" value="ECO:0007669"/>
    <property type="project" value="UniProtKB-EC"/>
</dbReference>
<comment type="catalytic activity">
    <reaction evidence="8">
        <text>L-seryl-[protein] + ATP = O-phospho-L-seryl-[protein] + ADP + H(+)</text>
        <dbReference type="Rhea" id="RHEA:17989"/>
        <dbReference type="Rhea" id="RHEA-COMP:9863"/>
        <dbReference type="Rhea" id="RHEA-COMP:11604"/>
        <dbReference type="ChEBI" id="CHEBI:15378"/>
        <dbReference type="ChEBI" id="CHEBI:29999"/>
        <dbReference type="ChEBI" id="CHEBI:30616"/>
        <dbReference type="ChEBI" id="CHEBI:83421"/>
        <dbReference type="ChEBI" id="CHEBI:456216"/>
        <dbReference type="EC" id="2.7.11.11"/>
    </reaction>
</comment>
<dbReference type="Pfam" id="PF00069">
    <property type="entry name" value="Pkinase"/>
    <property type="match status" value="1"/>
</dbReference>
<reference evidence="11" key="1">
    <citation type="submission" date="2020-05" db="EMBL/GenBank/DDBJ databases">
        <title>Phylogenomic resolution of chytrid fungi.</title>
        <authorList>
            <person name="Stajich J.E."/>
            <person name="Amses K."/>
            <person name="Simmons R."/>
            <person name="Seto K."/>
            <person name="Myers J."/>
            <person name="Bonds A."/>
            <person name="Quandt C.A."/>
            <person name="Barry K."/>
            <person name="Liu P."/>
            <person name="Grigoriev I."/>
            <person name="Longcore J.E."/>
            <person name="James T.Y."/>
        </authorList>
    </citation>
    <scope>NUCLEOTIDE SEQUENCE</scope>
    <source>
        <strain evidence="11">JEL0513</strain>
    </source>
</reference>
<feature type="region of interest" description="Disordered" evidence="9">
    <location>
        <begin position="1"/>
        <end position="27"/>
    </location>
</feature>
<organism evidence="11 12">
    <name type="scientific">Physocladia obscura</name>
    <dbReference type="NCBI Taxonomy" id="109957"/>
    <lineage>
        <taxon>Eukaryota</taxon>
        <taxon>Fungi</taxon>
        <taxon>Fungi incertae sedis</taxon>
        <taxon>Chytridiomycota</taxon>
        <taxon>Chytridiomycota incertae sedis</taxon>
        <taxon>Chytridiomycetes</taxon>
        <taxon>Chytridiales</taxon>
        <taxon>Chytriomycetaceae</taxon>
        <taxon>Physocladia</taxon>
    </lineage>
</organism>
<keyword evidence="12" id="KW-1185">Reference proteome</keyword>
<dbReference type="AlphaFoldDB" id="A0AAD5XD35"/>
<dbReference type="Gene3D" id="1.10.510.10">
    <property type="entry name" value="Transferase(Phosphotransferase) domain 1"/>
    <property type="match status" value="1"/>
</dbReference>
<evidence type="ECO:0000256" key="6">
    <source>
        <dbReference type="ARBA" id="ARBA00022840"/>
    </source>
</evidence>
<evidence type="ECO:0000256" key="3">
    <source>
        <dbReference type="ARBA" id="ARBA00022679"/>
    </source>
</evidence>
<evidence type="ECO:0000313" key="12">
    <source>
        <dbReference type="Proteomes" id="UP001211907"/>
    </source>
</evidence>
<feature type="compositionally biased region" description="Polar residues" evidence="9">
    <location>
        <begin position="16"/>
        <end position="26"/>
    </location>
</feature>
<dbReference type="PANTHER" id="PTHR24353">
    <property type="entry name" value="CYCLIC NUCLEOTIDE-DEPENDENT PROTEIN KINASE"/>
    <property type="match status" value="1"/>
</dbReference>
<dbReference type="EMBL" id="JADGJH010001918">
    <property type="protein sequence ID" value="KAJ3107167.1"/>
    <property type="molecule type" value="Genomic_DNA"/>
</dbReference>
<dbReference type="Proteomes" id="UP001211907">
    <property type="component" value="Unassembled WGS sequence"/>
</dbReference>
<keyword evidence="4" id="KW-0547">Nucleotide-binding</keyword>
<proteinExistence type="predicted"/>
<feature type="region of interest" description="Disordered" evidence="9">
    <location>
        <begin position="794"/>
        <end position="832"/>
    </location>
</feature>
<keyword evidence="6" id="KW-0067">ATP-binding</keyword>
<keyword evidence="3" id="KW-0808">Transferase</keyword>
<evidence type="ECO:0000256" key="2">
    <source>
        <dbReference type="ARBA" id="ARBA00022527"/>
    </source>
</evidence>
<dbReference type="PROSITE" id="PS50011">
    <property type="entry name" value="PROTEIN_KINASE_DOM"/>
    <property type="match status" value="1"/>
</dbReference>
<evidence type="ECO:0000256" key="7">
    <source>
        <dbReference type="ARBA" id="ARBA00047292"/>
    </source>
</evidence>
<evidence type="ECO:0000256" key="9">
    <source>
        <dbReference type="SAM" id="MobiDB-lite"/>
    </source>
</evidence>
<dbReference type="SUPFAM" id="SSF56112">
    <property type="entry name" value="Protein kinase-like (PK-like)"/>
    <property type="match status" value="1"/>
</dbReference>
<dbReference type="EC" id="2.7.11.11" evidence="1"/>
<dbReference type="Gene3D" id="3.30.200.20">
    <property type="entry name" value="Phosphorylase Kinase, domain 1"/>
    <property type="match status" value="1"/>
</dbReference>
<feature type="domain" description="Protein kinase" evidence="10">
    <location>
        <begin position="552"/>
        <end position="914"/>
    </location>
</feature>
<evidence type="ECO:0000256" key="5">
    <source>
        <dbReference type="ARBA" id="ARBA00022777"/>
    </source>
</evidence>
<dbReference type="InterPro" id="IPR011009">
    <property type="entry name" value="Kinase-like_dom_sf"/>
</dbReference>
<evidence type="ECO:0000259" key="10">
    <source>
        <dbReference type="PROSITE" id="PS50011"/>
    </source>
</evidence>
<evidence type="ECO:0000313" key="11">
    <source>
        <dbReference type="EMBL" id="KAJ3107167.1"/>
    </source>
</evidence>
<dbReference type="GO" id="GO:0005952">
    <property type="term" value="C:cAMP-dependent protein kinase complex"/>
    <property type="evidence" value="ECO:0007669"/>
    <property type="project" value="TreeGrafter"/>
</dbReference>
<dbReference type="PANTHER" id="PTHR24353:SF37">
    <property type="entry name" value="CAMP-DEPENDENT PROTEIN KINASE CATALYTIC SUBUNIT PRKX"/>
    <property type="match status" value="1"/>
</dbReference>